<evidence type="ECO:0000313" key="3">
    <source>
        <dbReference type="Proteomes" id="UP000546213"/>
    </source>
</evidence>
<protein>
    <recommendedName>
        <fullName evidence="1">SnoaL-like domain-containing protein</fullName>
    </recommendedName>
</protein>
<dbReference type="SUPFAM" id="SSF54427">
    <property type="entry name" value="NTF2-like"/>
    <property type="match status" value="1"/>
</dbReference>
<sequence>MDSQEFYARMDFEAFGEILGRQNIVNATIQAEERFDGMQHSTTNREFTINYSDDSLTGRIDDRATATAYLIFATTKDSRKSPDKHFKMGGPYHFEFDRIYDPETDEGNAWNARGWRISKMKLRLVWTENEEIDKFRVFTKGKAETLR</sequence>
<feature type="domain" description="SnoaL-like" evidence="1">
    <location>
        <begin position="8"/>
        <end position="121"/>
    </location>
</feature>
<organism evidence="2 3">
    <name type="scientific">Fusarium pseudocircinatum</name>
    <dbReference type="NCBI Taxonomy" id="56676"/>
    <lineage>
        <taxon>Eukaryota</taxon>
        <taxon>Fungi</taxon>
        <taxon>Dikarya</taxon>
        <taxon>Ascomycota</taxon>
        <taxon>Pezizomycotina</taxon>
        <taxon>Sordariomycetes</taxon>
        <taxon>Hypocreomycetidae</taxon>
        <taxon>Hypocreales</taxon>
        <taxon>Nectriaceae</taxon>
        <taxon>Fusarium</taxon>
        <taxon>Fusarium fujikuroi species complex</taxon>
    </lineage>
</organism>
<evidence type="ECO:0000313" key="2">
    <source>
        <dbReference type="EMBL" id="KAF5576166.1"/>
    </source>
</evidence>
<dbReference type="InterPro" id="IPR037401">
    <property type="entry name" value="SnoaL-like"/>
</dbReference>
<keyword evidence="3" id="KW-1185">Reference proteome</keyword>
<dbReference type="EMBL" id="JAAOAS010000439">
    <property type="protein sequence ID" value="KAF5576166.1"/>
    <property type="molecule type" value="Genomic_DNA"/>
</dbReference>
<dbReference type="Proteomes" id="UP000546213">
    <property type="component" value="Unassembled WGS sequence"/>
</dbReference>
<dbReference type="Gene3D" id="3.10.450.50">
    <property type="match status" value="1"/>
</dbReference>
<dbReference type="InterPro" id="IPR032710">
    <property type="entry name" value="NTF2-like_dom_sf"/>
</dbReference>
<name>A0A8H5KPL2_9HYPO</name>
<dbReference type="OrthoDB" id="3912254at2759"/>
<proteinExistence type="predicted"/>
<dbReference type="AlphaFoldDB" id="A0A8H5KPL2"/>
<accession>A0A8H5KPL2</accession>
<gene>
    <name evidence="2" type="ORF">FPCIR_12734</name>
</gene>
<reference evidence="2 3" key="1">
    <citation type="submission" date="2020-05" db="EMBL/GenBank/DDBJ databases">
        <title>Identification and distribution of gene clusters putatively required for synthesis of sphingolipid metabolism inhibitors in phylogenetically diverse species of the filamentous fungus Fusarium.</title>
        <authorList>
            <person name="Kim H.-S."/>
            <person name="Busman M."/>
            <person name="Brown D.W."/>
            <person name="Divon H."/>
            <person name="Uhlig S."/>
            <person name="Proctor R.H."/>
        </authorList>
    </citation>
    <scope>NUCLEOTIDE SEQUENCE [LARGE SCALE GENOMIC DNA]</scope>
    <source>
        <strain evidence="2 3">NRRL 36939</strain>
    </source>
</reference>
<comment type="caution">
    <text evidence="2">The sequence shown here is derived from an EMBL/GenBank/DDBJ whole genome shotgun (WGS) entry which is preliminary data.</text>
</comment>
<evidence type="ECO:0000259" key="1">
    <source>
        <dbReference type="Pfam" id="PF13577"/>
    </source>
</evidence>
<dbReference type="Pfam" id="PF13577">
    <property type="entry name" value="SnoaL_4"/>
    <property type="match status" value="1"/>
</dbReference>